<reference evidence="1 2" key="1">
    <citation type="journal article" date="2012" name="Environ. Microbiol.">
        <title>The genome sequence of Desulfatibacillum alkenivorans AK-01: a blueprint for anaerobic alkane oxidation.</title>
        <authorList>
            <person name="Callaghan A.V."/>
            <person name="Morris B.E."/>
            <person name="Pereira I.A."/>
            <person name="McInerney M.J."/>
            <person name="Austin R.N."/>
            <person name="Groves J.T."/>
            <person name="Kukor J.J."/>
            <person name="Suflita J.M."/>
            <person name="Young L.Y."/>
            <person name="Zylstra G.J."/>
            <person name="Wawrik B."/>
        </authorList>
    </citation>
    <scope>NUCLEOTIDE SEQUENCE [LARGE SCALE GENOMIC DNA]</scope>
    <source>
        <strain evidence="1 2">AK-01</strain>
    </source>
</reference>
<accession>B8FMZ5</accession>
<name>B8FMZ5_DESAL</name>
<dbReference type="KEGG" id="dal:Dalk_4183"/>
<keyword evidence="2" id="KW-1185">Reference proteome</keyword>
<dbReference type="RefSeq" id="WP_015948912.1">
    <property type="nucleotide sequence ID" value="NC_011768.1"/>
</dbReference>
<evidence type="ECO:0008006" key="3">
    <source>
        <dbReference type="Google" id="ProtNLM"/>
    </source>
</evidence>
<gene>
    <name evidence="1" type="ordered locus">Dalk_4183</name>
</gene>
<dbReference type="EMBL" id="CP001322">
    <property type="protein sequence ID" value="ACL05865.1"/>
    <property type="molecule type" value="Genomic_DNA"/>
</dbReference>
<dbReference type="HOGENOM" id="CLU_2751138_0_0_7"/>
<evidence type="ECO:0000313" key="1">
    <source>
        <dbReference type="EMBL" id="ACL05865.1"/>
    </source>
</evidence>
<proteinExistence type="predicted"/>
<dbReference type="AlphaFoldDB" id="B8FMZ5"/>
<organism evidence="1 2">
    <name type="scientific">Desulfatibacillum aliphaticivorans</name>
    <dbReference type="NCBI Taxonomy" id="218208"/>
    <lineage>
        <taxon>Bacteria</taxon>
        <taxon>Pseudomonadati</taxon>
        <taxon>Thermodesulfobacteriota</taxon>
        <taxon>Desulfobacteria</taxon>
        <taxon>Desulfobacterales</taxon>
        <taxon>Desulfatibacillaceae</taxon>
        <taxon>Desulfatibacillum</taxon>
    </lineage>
</organism>
<dbReference type="Proteomes" id="UP000000739">
    <property type="component" value="Chromosome"/>
</dbReference>
<evidence type="ECO:0000313" key="2">
    <source>
        <dbReference type="Proteomes" id="UP000000739"/>
    </source>
</evidence>
<sequence length="70" mass="8295">MPRQIVDIKGLSEKMPFTENQLYKLVHKPDNPLPYKKCGKRLLFDLERVYRWFDGLPGKDETLNDDWGSL</sequence>
<protein>
    <recommendedName>
        <fullName evidence="3">Helix-turn-helix domain-containing protein</fullName>
    </recommendedName>
</protein>